<evidence type="ECO:0000256" key="4">
    <source>
        <dbReference type="ARBA" id="ARBA00022679"/>
    </source>
</evidence>
<evidence type="ECO:0000256" key="3">
    <source>
        <dbReference type="ARBA" id="ARBA00022597"/>
    </source>
</evidence>
<dbReference type="Gene3D" id="3.40.930.10">
    <property type="entry name" value="Mannitol-specific EII, Chain A"/>
    <property type="match status" value="1"/>
</dbReference>
<protein>
    <submittedName>
        <fullName evidence="7">PTS sugar transporter subunit IIA</fullName>
    </submittedName>
</protein>
<keyword evidence="1" id="KW-0813">Transport</keyword>
<evidence type="ECO:0000313" key="7">
    <source>
        <dbReference type="EMBL" id="RGD73113.1"/>
    </source>
</evidence>
<dbReference type="GO" id="GO:0009401">
    <property type="term" value="P:phosphoenolpyruvate-dependent sugar phosphotransferase system"/>
    <property type="evidence" value="ECO:0007669"/>
    <property type="project" value="UniProtKB-KW"/>
</dbReference>
<gene>
    <name evidence="7" type="ORF">DXC78_11775</name>
</gene>
<dbReference type="GO" id="GO:0016020">
    <property type="term" value="C:membrane"/>
    <property type="evidence" value="ECO:0007669"/>
    <property type="project" value="InterPro"/>
</dbReference>
<dbReference type="CDD" id="cd00211">
    <property type="entry name" value="PTS_IIA_fru"/>
    <property type="match status" value="1"/>
</dbReference>
<reference evidence="7 8" key="1">
    <citation type="submission" date="2018-08" db="EMBL/GenBank/DDBJ databases">
        <title>A genome reference for cultivated species of the human gut microbiota.</title>
        <authorList>
            <person name="Zou Y."/>
            <person name="Xue W."/>
            <person name="Luo G."/>
        </authorList>
    </citation>
    <scope>NUCLEOTIDE SEQUENCE [LARGE SCALE GENOMIC DNA]</scope>
    <source>
        <strain evidence="7 8">TF08-11</strain>
    </source>
</reference>
<keyword evidence="5" id="KW-0598">Phosphotransferase system</keyword>
<dbReference type="PANTHER" id="PTHR47738">
    <property type="entry name" value="PTS SYSTEM FRUCTOSE-LIKE EIIA COMPONENT-RELATED"/>
    <property type="match status" value="1"/>
</dbReference>
<accession>A0A3E3DV78</accession>
<evidence type="ECO:0000256" key="1">
    <source>
        <dbReference type="ARBA" id="ARBA00022448"/>
    </source>
</evidence>
<dbReference type="NCBIfam" id="TIGR00848">
    <property type="entry name" value="fruA"/>
    <property type="match status" value="1"/>
</dbReference>
<dbReference type="GO" id="GO:0008982">
    <property type="term" value="F:protein-N(PI)-phosphohistidine-sugar phosphotransferase activity"/>
    <property type="evidence" value="ECO:0007669"/>
    <property type="project" value="InterPro"/>
</dbReference>
<dbReference type="InterPro" id="IPR002178">
    <property type="entry name" value="PTS_EIIA_type-2_dom"/>
</dbReference>
<dbReference type="EMBL" id="QUSK01000035">
    <property type="protein sequence ID" value="RGD73113.1"/>
    <property type="molecule type" value="Genomic_DNA"/>
</dbReference>
<dbReference type="InterPro" id="IPR016152">
    <property type="entry name" value="PTrfase/Anion_transptr"/>
</dbReference>
<dbReference type="PROSITE" id="PS51094">
    <property type="entry name" value="PTS_EIIA_TYPE_2"/>
    <property type="match status" value="1"/>
</dbReference>
<name>A0A3E3DV78_9FIRM</name>
<dbReference type="SUPFAM" id="SSF55804">
    <property type="entry name" value="Phoshotransferase/anion transport protein"/>
    <property type="match status" value="1"/>
</dbReference>
<proteinExistence type="predicted"/>
<evidence type="ECO:0000256" key="5">
    <source>
        <dbReference type="ARBA" id="ARBA00022683"/>
    </source>
</evidence>
<dbReference type="PANTHER" id="PTHR47738:SF2">
    <property type="entry name" value="PTS SYSTEM FRUCTOSE-LIKE EIIA COMPONENT"/>
    <property type="match status" value="1"/>
</dbReference>
<keyword evidence="2" id="KW-0597">Phosphoprotein</keyword>
<dbReference type="AlphaFoldDB" id="A0A3E3DV78"/>
<dbReference type="Proteomes" id="UP000260721">
    <property type="component" value="Unassembled WGS sequence"/>
</dbReference>
<keyword evidence="4" id="KW-0808">Transferase</keyword>
<dbReference type="InterPro" id="IPR051541">
    <property type="entry name" value="PTS_SugarTrans_NitroReg"/>
</dbReference>
<dbReference type="InterPro" id="IPR004715">
    <property type="entry name" value="PTS_IIA_fruc"/>
</dbReference>
<evidence type="ECO:0000313" key="8">
    <source>
        <dbReference type="Proteomes" id="UP000260721"/>
    </source>
</evidence>
<evidence type="ECO:0000256" key="2">
    <source>
        <dbReference type="ARBA" id="ARBA00022553"/>
    </source>
</evidence>
<evidence type="ECO:0000259" key="6">
    <source>
        <dbReference type="PROSITE" id="PS51094"/>
    </source>
</evidence>
<organism evidence="7 8">
    <name type="scientific">Faecalicoccus pleomorphus</name>
    <dbReference type="NCBI Taxonomy" id="1323"/>
    <lineage>
        <taxon>Bacteria</taxon>
        <taxon>Bacillati</taxon>
        <taxon>Bacillota</taxon>
        <taxon>Erysipelotrichia</taxon>
        <taxon>Erysipelotrichales</taxon>
        <taxon>Erysipelotrichaceae</taxon>
        <taxon>Faecalicoccus</taxon>
    </lineage>
</organism>
<keyword evidence="3 7" id="KW-0762">Sugar transport</keyword>
<comment type="caution">
    <text evidence="7">The sequence shown here is derived from an EMBL/GenBank/DDBJ whole genome shotgun (WGS) entry which is preliminary data.</text>
</comment>
<feature type="domain" description="PTS EIIA type-2" evidence="6">
    <location>
        <begin position="2"/>
        <end position="145"/>
    </location>
</feature>
<sequence>MSIINEELIEIDVNLNTKDEVITHFADILDTQKRLCNKDLFIRDVYKREEEMSTSMGLGVAIPHTQSISVKDSSLVFIKLKNPIDWNTDKNVQLIFGIAVPKGEKQNKHLRILSGLARKLMNDDFKNQLTHVQDKEDCLKILKAIE</sequence>
<dbReference type="Pfam" id="PF00359">
    <property type="entry name" value="PTS_EIIA_2"/>
    <property type="match status" value="1"/>
</dbReference>
<dbReference type="RefSeq" id="WP_117447200.1">
    <property type="nucleotide sequence ID" value="NZ_CALCIP010000014.1"/>
</dbReference>